<evidence type="ECO:0000256" key="1">
    <source>
        <dbReference type="ARBA" id="ARBA00022676"/>
    </source>
</evidence>
<dbReference type="PIRSF" id="PIRSF016202">
    <property type="entry name" value="PH1107"/>
    <property type="match status" value="1"/>
</dbReference>
<dbReference type="InterPro" id="IPR007184">
    <property type="entry name" value="Mannoside_phosphorylase"/>
</dbReference>
<dbReference type="GO" id="GO:0016757">
    <property type="term" value="F:glycosyltransferase activity"/>
    <property type="evidence" value="ECO:0007669"/>
    <property type="project" value="UniProtKB-KW"/>
</dbReference>
<dbReference type="SUPFAM" id="SSF75005">
    <property type="entry name" value="Arabinanase/levansucrase/invertase"/>
    <property type="match status" value="1"/>
</dbReference>
<dbReference type="EMBL" id="CP048209">
    <property type="protein sequence ID" value="QHT62369.1"/>
    <property type="molecule type" value="Genomic_DNA"/>
</dbReference>
<evidence type="ECO:0000256" key="2">
    <source>
        <dbReference type="ARBA" id="ARBA00022679"/>
    </source>
</evidence>
<reference evidence="4 5" key="1">
    <citation type="submission" date="2020-01" db="EMBL/GenBank/DDBJ databases">
        <title>Paenibacillus sp. nov., isolated from tomato rhizosphere.</title>
        <authorList>
            <person name="Weon H.-Y."/>
            <person name="Lee S.A."/>
        </authorList>
    </citation>
    <scope>NUCLEOTIDE SEQUENCE [LARGE SCALE GENOMIC DNA]</scope>
    <source>
        <strain evidence="4 5">12200R-189</strain>
    </source>
</reference>
<dbReference type="Gene3D" id="2.115.10.20">
    <property type="entry name" value="Glycosyl hydrolase domain, family 43"/>
    <property type="match status" value="1"/>
</dbReference>
<keyword evidence="2" id="KW-0808">Transferase</keyword>
<dbReference type="PANTHER" id="PTHR34106">
    <property type="entry name" value="GLYCOSIDASE"/>
    <property type="match status" value="1"/>
</dbReference>
<evidence type="ECO:0000313" key="5">
    <source>
        <dbReference type="Proteomes" id="UP000476064"/>
    </source>
</evidence>
<dbReference type="Proteomes" id="UP000476064">
    <property type="component" value="Chromosome"/>
</dbReference>
<dbReference type="InterPro" id="IPR023296">
    <property type="entry name" value="Glyco_hydro_beta-prop_sf"/>
</dbReference>
<dbReference type="AlphaFoldDB" id="A0A6C0G4L3"/>
<dbReference type="RefSeq" id="WP_162358802.1">
    <property type="nucleotide sequence ID" value="NZ_CP048209.1"/>
</dbReference>
<protein>
    <submittedName>
        <fullName evidence="4">Family 43 glycosylhydrolase</fullName>
    </submittedName>
</protein>
<dbReference type="CDD" id="cd18610">
    <property type="entry name" value="GH130_BT3780-like"/>
    <property type="match status" value="1"/>
</dbReference>
<dbReference type="Pfam" id="PF04041">
    <property type="entry name" value="Glyco_hydro_130"/>
    <property type="match status" value="1"/>
</dbReference>
<dbReference type="KEGG" id="plyc:GXP70_21885"/>
<sequence length="357" mass="40165">MTNTTQVRQWQSWELGPFVKADAANPCLEPDAERRFACPVRGEVVQWEEKDVFNPAAVVRDGRVCLLYRAEDIVGRYAGTSRIGLAESEDGLRFAKRPEPVLYPNHDAFEGIEWEGGCEDPRIVEDENGVYYLIYTSYDGAKARLCIASSPDLVDWTKHGRAFGEFADIWSKAAAVVTRREGERFIAAKINGKYWMYWGESNIYAATSDDLIRWSPVVSQDFRGYDAEASLVPIMLTRRNCFDSTLVEPGPQAVLTEHGIRLIYNGRNDERQGDPAYAPGAYCSGQALFDVRDPMALIGRSTTPFLVPDKDYEISGQVNHVCFVEGLVYYRNQWLLYYGTADSKIAVAVCNEGSPRM</sequence>
<keyword evidence="1" id="KW-0328">Glycosyltransferase</keyword>
<keyword evidence="4" id="KW-0378">Hydrolase</keyword>
<evidence type="ECO:0000313" key="4">
    <source>
        <dbReference type="EMBL" id="QHT62369.1"/>
    </source>
</evidence>
<comment type="similarity">
    <text evidence="3">Belongs to the glycosyl hydrolase 130 family.</text>
</comment>
<organism evidence="4 5">
    <name type="scientific">Paenibacillus lycopersici</name>
    <dbReference type="NCBI Taxonomy" id="2704462"/>
    <lineage>
        <taxon>Bacteria</taxon>
        <taxon>Bacillati</taxon>
        <taxon>Bacillota</taxon>
        <taxon>Bacilli</taxon>
        <taxon>Bacillales</taxon>
        <taxon>Paenibacillaceae</taxon>
        <taxon>Paenibacillus</taxon>
    </lineage>
</organism>
<proteinExistence type="inferred from homology"/>
<keyword evidence="5" id="KW-1185">Reference proteome</keyword>
<accession>A0A6C0G4L3</accession>
<evidence type="ECO:0000256" key="3">
    <source>
        <dbReference type="ARBA" id="ARBA00024356"/>
    </source>
</evidence>
<dbReference type="GO" id="GO:0016787">
    <property type="term" value="F:hydrolase activity"/>
    <property type="evidence" value="ECO:0007669"/>
    <property type="project" value="UniProtKB-KW"/>
</dbReference>
<name>A0A6C0G4L3_9BACL</name>
<gene>
    <name evidence="4" type="ORF">GXP70_21885</name>
</gene>
<dbReference type="PANTHER" id="PTHR34106:SF5">
    <property type="entry name" value="GLYCOSIDASE"/>
    <property type="match status" value="1"/>
</dbReference>